<dbReference type="Pfam" id="PF03050">
    <property type="entry name" value="DDE_Tnp_IS66"/>
    <property type="match status" value="1"/>
</dbReference>
<dbReference type="InterPro" id="IPR045618">
    <property type="entry name" value="DUF6444"/>
</dbReference>
<dbReference type="PANTHER" id="PTHR33678:SF2">
    <property type="match status" value="1"/>
</dbReference>
<evidence type="ECO:0000256" key="1">
    <source>
        <dbReference type="SAM" id="MobiDB-lite"/>
    </source>
</evidence>
<dbReference type="EMBL" id="CACRTE010000001">
    <property type="protein sequence ID" value="VYS76190.1"/>
    <property type="molecule type" value="Genomic_DNA"/>
</dbReference>
<evidence type="ECO:0000313" key="4">
    <source>
        <dbReference type="EMBL" id="VYS76190.1"/>
    </source>
</evidence>
<reference evidence="4" key="1">
    <citation type="submission" date="2019-11" db="EMBL/GenBank/DDBJ databases">
        <authorList>
            <person name="Feng L."/>
        </authorList>
    </citation>
    <scope>NUCLEOTIDE SEQUENCE</scope>
    <source>
        <strain evidence="4">CinnocuumLFYP12</strain>
    </source>
</reference>
<organism evidence="4">
    <name type="scientific">Clostridium innocuum</name>
    <dbReference type="NCBI Taxonomy" id="1522"/>
    <lineage>
        <taxon>Bacteria</taxon>
        <taxon>Bacillati</taxon>
        <taxon>Bacillota</taxon>
        <taxon>Clostridia</taxon>
        <taxon>Eubacteriales</taxon>
        <taxon>Clostridiaceae</taxon>
        <taxon>Clostridium</taxon>
    </lineage>
</organism>
<feature type="domain" description="DUF6444" evidence="3">
    <location>
        <begin position="113"/>
        <end position="180"/>
    </location>
</feature>
<feature type="domain" description="Transposase IS66 central" evidence="2">
    <location>
        <begin position="258"/>
        <end position="533"/>
    </location>
</feature>
<name>A0A6N2R8I8_CLOIN</name>
<accession>A0A6N2R8I8</accession>
<evidence type="ECO:0000259" key="2">
    <source>
        <dbReference type="Pfam" id="PF03050"/>
    </source>
</evidence>
<protein>
    <submittedName>
        <fullName evidence="4">Transposase IS66 family protein</fullName>
    </submittedName>
</protein>
<dbReference type="Pfam" id="PF20042">
    <property type="entry name" value="DUF6444"/>
    <property type="match status" value="1"/>
</dbReference>
<dbReference type="PANTHER" id="PTHR33678">
    <property type="entry name" value="BLL1576 PROTEIN"/>
    <property type="match status" value="1"/>
</dbReference>
<dbReference type="NCBIfam" id="NF033517">
    <property type="entry name" value="transpos_IS66"/>
    <property type="match status" value="1"/>
</dbReference>
<gene>
    <name evidence="4" type="ORF">CILFYP12_00001</name>
</gene>
<proteinExistence type="predicted"/>
<feature type="region of interest" description="Disordered" evidence="1">
    <location>
        <begin position="138"/>
        <end position="157"/>
    </location>
</feature>
<evidence type="ECO:0000259" key="3">
    <source>
        <dbReference type="Pfam" id="PF20042"/>
    </source>
</evidence>
<dbReference type="InterPro" id="IPR004291">
    <property type="entry name" value="Transposase_IS66_central"/>
</dbReference>
<dbReference type="RefSeq" id="WP_008729251.1">
    <property type="nucleotide sequence ID" value="NZ_CABHIW010000048.1"/>
</dbReference>
<dbReference type="AlphaFoldDB" id="A0A6N2R8I8"/>
<dbReference type="InterPro" id="IPR052344">
    <property type="entry name" value="Transposase-related"/>
</dbReference>
<sequence>MMTKDRITLNNILLHKEHFDHKLIGIVEYLEHQNVHLNTEYKRIVVSNRNLVKKNQDVQAKLKDMKAIQYNLNQKLKEKDEEASNIIKDFEEEIKKQEKIIKGELQHSYNENNKLHTENEKLRREIEKLRKENNRYKRMSKKNSCNSSIPPSKDEYRKVANSRTKTGLKKGGQKGHTVHRISLKDTADKIIYRIVRQAPVGAEAILNAENELLYYRTQEIDARLKTEITETRYITAVQGQVLPEKEMRRYRISSVSYHDDFKAMILYLNSKGTIPLNRLCTMINEMSMGKINLSASVIVKWEEVLQQKSINYQNEILKELRKERILHVDETGWKINGTRAWLHVIVSEQRAFFIVTEKRKDTEKGPLGILNDYEGCLIHDHYKAYYDLKSCDHGECNAHILRYLKEGAELDKNEACAKMMELIQNMIHEKKELVRHRIMKMDEKQISSYEERYMEILNDELEKYASEHPKKVAAKYVPGYIKLMKRMVEYKEEHLRFIKDFTVPSDNNIAERQMRPTKAKKKISGQSLSLETANYFAAIHTVVQTCSLQKKNTLEEIKAILQS</sequence>